<dbReference type="InterPro" id="IPR001460">
    <property type="entry name" value="PCN-bd_Tpept"/>
</dbReference>
<dbReference type="Gene3D" id="3.90.1310.10">
    <property type="entry name" value="Penicillin-binding protein 2a (Domain 2)"/>
    <property type="match status" value="1"/>
</dbReference>
<dbReference type="GO" id="GO:0071555">
    <property type="term" value="P:cell wall organization"/>
    <property type="evidence" value="ECO:0007669"/>
    <property type="project" value="TreeGrafter"/>
</dbReference>
<reference evidence="7 8" key="2">
    <citation type="submission" date="2020-02" db="EMBL/GenBank/DDBJ databases">
        <title>Candidatus Galacturonibacter soehngenii shows hetero-acetogenic catabolism of galacturonic acid but lacks a canonical carbon monoxide dehydrogenase/acetyl-CoA synthase complex.</title>
        <authorList>
            <person name="Diender M."/>
            <person name="Stouten G.R."/>
            <person name="Petersen J.F."/>
            <person name="Nielsen P.H."/>
            <person name="Dueholm M.S."/>
            <person name="Pronk J.T."/>
            <person name="Van Loosdrecht M.C.M."/>
        </authorList>
    </citation>
    <scope>NUCLEOTIDE SEQUENCE [LARGE SCALE GENOMIC DNA]</scope>
    <source>
        <strain evidence="7">GalUA</strain>
    </source>
</reference>
<keyword evidence="8" id="KW-1185">Reference proteome</keyword>
<evidence type="ECO:0000259" key="5">
    <source>
        <dbReference type="Pfam" id="PF00905"/>
    </source>
</evidence>
<feature type="compositionally biased region" description="Polar residues" evidence="4">
    <location>
        <begin position="641"/>
        <end position="660"/>
    </location>
</feature>
<evidence type="ECO:0000313" key="8">
    <source>
        <dbReference type="Proteomes" id="UP000461768"/>
    </source>
</evidence>
<reference evidence="7 8" key="1">
    <citation type="submission" date="2019-09" db="EMBL/GenBank/DDBJ databases">
        <authorList>
            <person name="Valk L.C."/>
        </authorList>
    </citation>
    <scope>NUCLEOTIDE SEQUENCE [LARGE SCALE GENOMIC DNA]</scope>
    <source>
        <strain evidence="7">GalUA</strain>
    </source>
</reference>
<dbReference type="Gene3D" id="3.40.710.10">
    <property type="entry name" value="DD-peptidase/beta-lactamase superfamily"/>
    <property type="match status" value="1"/>
</dbReference>
<evidence type="ECO:0000256" key="2">
    <source>
        <dbReference type="ARBA" id="ARBA00007171"/>
    </source>
</evidence>
<dbReference type="RefSeq" id="WP_151141547.1">
    <property type="nucleotide sequence ID" value="NZ_WAGX01000003.1"/>
</dbReference>
<comment type="caution">
    <text evidence="7">The sequence shown here is derived from an EMBL/GenBank/DDBJ whole genome shotgun (WGS) entry which is preliminary data.</text>
</comment>
<proteinExistence type="inferred from homology"/>
<gene>
    <name evidence="7" type="ORF">F7O84_02535</name>
</gene>
<feature type="domain" description="Penicillin-binding protein dimerisation" evidence="6">
    <location>
        <begin position="68"/>
        <end position="227"/>
    </location>
</feature>
<dbReference type="GO" id="GO:0008658">
    <property type="term" value="F:penicillin binding"/>
    <property type="evidence" value="ECO:0007669"/>
    <property type="project" value="InterPro"/>
</dbReference>
<evidence type="ECO:0000259" key="6">
    <source>
        <dbReference type="Pfam" id="PF03717"/>
    </source>
</evidence>
<dbReference type="Pfam" id="PF03717">
    <property type="entry name" value="PBP_dimer"/>
    <property type="match status" value="1"/>
</dbReference>
<dbReference type="OrthoDB" id="9804124at2"/>
<evidence type="ECO:0000256" key="3">
    <source>
        <dbReference type="ARBA" id="ARBA00023136"/>
    </source>
</evidence>
<protein>
    <submittedName>
        <fullName evidence="7">Penicillin-binding protein 2</fullName>
    </submittedName>
</protein>
<dbReference type="PANTHER" id="PTHR30627:SF1">
    <property type="entry name" value="PEPTIDOGLYCAN D,D-TRANSPEPTIDASE FTSI"/>
    <property type="match status" value="1"/>
</dbReference>
<comment type="similarity">
    <text evidence="2">Belongs to the transpeptidase family.</text>
</comment>
<feature type="compositionally biased region" description="Low complexity" evidence="4">
    <location>
        <begin position="618"/>
        <end position="640"/>
    </location>
</feature>
<dbReference type="SUPFAM" id="SSF56601">
    <property type="entry name" value="beta-lactamase/transpeptidase-like"/>
    <property type="match status" value="1"/>
</dbReference>
<dbReference type="AlphaFoldDB" id="A0A7V7QNR7"/>
<evidence type="ECO:0000256" key="1">
    <source>
        <dbReference type="ARBA" id="ARBA00004370"/>
    </source>
</evidence>
<comment type="subcellular location">
    <subcellularLocation>
        <location evidence="1">Membrane</location>
    </subcellularLocation>
</comment>
<dbReference type="InterPro" id="IPR005311">
    <property type="entry name" value="PBP_dimer"/>
</dbReference>
<feature type="domain" description="Penicillin-binding protein transpeptidase" evidence="5">
    <location>
        <begin position="280"/>
        <end position="605"/>
    </location>
</feature>
<dbReference type="Proteomes" id="UP000461768">
    <property type="component" value="Unassembled WGS sequence"/>
</dbReference>
<dbReference type="Pfam" id="PF00905">
    <property type="entry name" value="Transpeptidase"/>
    <property type="match status" value="1"/>
</dbReference>
<keyword evidence="3" id="KW-0472">Membrane</keyword>
<dbReference type="InterPro" id="IPR012338">
    <property type="entry name" value="Beta-lactam/transpept-like"/>
</dbReference>
<organism evidence="7 8">
    <name type="scientific">Candidatus Galacturonatibacter soehngenii</name>
    <dbReference type="NCBI Taxonomy" id="2307010"/>
    <lineage>
        <taxon>Bacteria</taxon>
        <taxon>Bacillati</taxon>
        <taxon>Bacillota</taxon>
        <taxon>Clostridia</taxon>
        <taxon>Lachnospirales</taxon>
        <taxon>Lachnospiraceae</taxon>
        <taxon>Candidatus Galacturonatibacter</taxon>
    </lineage>
</organism>
<dbReference type="InterPro" id="IPR050515">
    <property type="entry name" value="Beta-lactam/transpept"/>
</dbReference>
<evidence type="ECO:0000256" key="4">
    <source>
        <dbReference type="SAM" id="MobiDB-lite"/>
    </source>
</evidence>
<dbReference type="SUPFAM" id="SSF56519">
    <property type="entry name" value="Penicillin binding protein dimerisation domain"/>
    <property type="match status" value="1"/>
</dbReference>
<feature type="compositionally biased region" description="Basic and acidic residues" evidence="4">
    <location>
        <begin position="679"/>
        <end position="688"/>
    </location>
</feature>
<dbReference type="EMBL" id="WAGX01000003">
    <property type="protein sequence ID" value="KAB1440722.1"/>
    <property type="molecule type" value="Genomic_DNA"/>
</dbReference>
<evidence type="ECO:0000313" key="7">
    <source>
        <dbReference type="EMBL" id="KAB1440722.1"/>
    </source>
</evidence>
<dbReference type="PANTHER" id="PTHR30627">
    <property type="entry name" value="PEPTIDOGLYCAN D,D-TRANSPEPTIDASE"/>
    <property type="match status" value="1"/>
</dbReference>
<name>A0A7V7QNR7_9FIRM</name>
<dbReference type="InterPro" id="IPR036138">
    <property type="entry name" value="PBP_dimer_sf"/>
</dbReference>
<feature type="region of interest" description="Disordered" evidence="4">
    <location>
        <begin position="618"/>
        <end position="688"/>
    </location>
</feature>
<dbReference type="GO" id="GO:0005886">
    <property type="term" value="C:plasma membrane"/>
    <property type="evidence" value="ECO:0007669"/>
    <property type="project" value="TreeGrafter"/>
</dbReference>
<sequence>MKKLDRRDKKVPKKFNRNMQRKLAVLFIIIMLALIGLCARLTYINVESGDKYTKQVLQQQQYDSQIIPFRRGDITDAKGTVLATSQKVYNVILDCKAVNSNEKYLQPTIAALTSSFDLNESELRTTISEKKDSRYVVLLKRLSYEEIQPFIQLQNELDEKKNKKNPYIKGVWFEDEYLRTYPYNSLASSVLGFTVSGNVGNWGIEQYYNDELNGVDGREYGYLNDDSELKRTVKPAIDGHTVVSTIDATVQGIVEKHIAEFNEKYKGNFRAEDDGSTNTSVIIANPNDGSILAMASSANQYDLNNPRDLSSYFSEEEIEAMDDETKLNNLNQIWRNSSISNTFEPGSTAKPLTVASALDSGKITGNESYECNGYLDIGGWKIGCNGTHGAISVERAIMKSCNVAMMRISQVEGKEIFAKYQSIFGIGKKTGIDLPGEASGMFYSLENMGVTDLATNSFGQNFDVTMIQMVSAFSSVINGGYFYKPHVVSKILDANGATVSTYDPILLKQTVSKSTSDKLKQYLYKTVSTQEGTGKTARVEGYTMGGKTGTAEKRNRDKTNYVVSFIGYVPQDNPQVVVYVTIDEPNVQDQAHSTFAQEVAKAILEEVLPYLNIFPTEPVTKTETETTQDTTQDTAQTNEQGQTTQDATQGNETQDTTGQESEQDTQEYDLPYKPGNVTEDNRSENSRE</sequence>
<accession>A0A7V7QNR7</accession>